<keyword evidence="3" id="KW-1185">Reference proteome</keyword>
<name>A0ABW3IJ41_9FLAO</name>
<sequence length="196" mass="22405">MAVKNVDEYILRHVEWEEEIKALRKMILSTDLEETIKWGGPVYTHHGKNVVGIGAFKNHCALWFFQGALLEENTAMLTNAQEGKTKALRQIKFEKGEDLPLKDLKKYVKEAIKNQKAGKEIKPETGKEVEIPALLNTAFENDSDLKTAFFELTAGKQRDYCQYIDDARQDSTKLNRLEKITPMIKSGVGINDKYKK</sequence>
<dbReference type="Pfam" id="PF08818">
    <property type="entry name" value="DUF1801"/>
    <property type="match status" value="1"/>
</dbReference>
<evidence type="ECO:0000259" key="1">
    <source>
        <dbReference type="Pfam" id="PF08818"/>
    </source>
</evidence>
<accession>A0ABW3IJ41</accession>
<evidence type="ECO:0000313" key="2">
    <source>
        <dbReference type="EMBL" id="MFD0977986.1"/>
    </source>
</evidence>
<protein>
    <submittedName>
        <fullName evidence="2">YdeI family protein</fullName>
    </submittedName>
</protein>
<comment type="caution">
    <text evidence="2">The sequence shown here is derived from an EMBL/GenBank/DDBJ whole genome shotgun (WGS) entry which is preliminary data.</text>
</comment>
<dbReference type="EMBL" id="JBHTJP010000035">
    <property type="protein sequence ID" value="MFD0977986.1"/>
    <property type="molecule type" value="Genomic_DNA"/>
</dbReference>
<organism evidence="2 3">
    <name type="scientific">Salinimicrobium gaetbulicola</name>
    <dbReference type="NCBI Taxonomy" id="999702"/>
    <lineage>
        <taxon>Bacteria</taxon>
        <taxon>Pseudomonadati</taxon>
        <taxon>Bacteroidota</taxon>
        <taxon>Flavobacteriia</taxon>
        <taxon>Flavobacteriales</taxon>
        <taxon>Flavobacteriaceae</taxon>
        <taxon>Salinimicrobium</taxon>
    </lineage>
</organism>
<dbReference type="Pfam" id="PF13376">
    <property type="entry name" value="OmdA"/>
    <property type="match status" value="1"/>
</dbReference>
<dbReference type="InterPro" id="IPR016786">
    <property type="entry name" value="YdeI_bac"/>
</dbReference>
<dbReference type="SUPFAM" id="SSF159888">
    <property type="entry name" value="YdhG-like"/>
    <property type="match status" value="1"/>
</dbReference>
<evidence type="ECO:0000313" key="3">
    <source>
        <dbReference type="Proteomes" id="UP001597100"/>
    </source>
</evidence>
<dbReference type="Proteomes" id="UP001597100">
    <property type="component" value="Unassembled WGS sequence"/>
</dbReference>
<dbReference type="InterPro" id="IPR014922">
    <property type="entry name" value="YdhG-like"/>
</dbReference>
<dbReference type="Gene3D" id="3.90.1150.200">
    <property type="match status" value="1"/>
</dbReference>
<dbReference type="RefSeq" id="WP_380740726.1">
    <property type="nucleotide sequence ID" value="NZ_JBHTJP010000035.1"/>
</dbReference>
<feature type="domain" description="YdhG-like" evidence="1">
    <location>
        <begin position="16"/>
        <end position="112"/>
    </location>
</feature>
<proteinExistence type="predicted"/>
<gene>
    <name evidence="2" type="ORF">ACFQ1G_14405</name>
</gene>
<reference evidence="3" key="1">
    <citation type="journal article" date="2019" name="Int. J. Syst. Evol. Microbiol.">
        <title>The Global Catalogue of Microorganisms (GCM) 10K type strain sequencing project: providing services to taxonomists for standard genome sequencing and annotation.</title>
        <authorList>
            <consortium name="The Broad Institute Genomics Platform"/>
            <consortium name="The Broad Institute Genome Sequencing Center for Infectious Disease"/>
            <person name="Wu L."/>
            <person name="Ma J."/>
        </authorList>
    </citation>
    <scope>NUCLEOTIDE SEQUENCE [LARGE SCALE GENOMIC DNA]</scope>
    <source>
        <strain evidence="3">CCUG 60898</strain>
    </source>
</reference>
<dbReference type="PIRSF" id="PIRSF021308">
    <property type="entry name" value="UCP021308"/>
    <property type="match status" value="1"/>
</dbReference>